<organism evidence="1">
    <name type="scientific">Pyrodinium bahamense</name>
    <dbReference type="NCBI Taxonomy" id="73915"/>
    <lineage>
        <taxon>Eukaryota</taxon>
        <taxon>Sar</taxon>
        <taxon>Alveolata</taxon>
        <taxon>Dinophyceae</taxon>
        <taxon>Gonyaulacales</taxon>
        <taxon>Pyrocystaceae</taxon>
        <taxon>Pyrodinium</taxon>
    </lineage>
</organism>
<dbReference type="AlphaFoldDB" id="A0A7S0F9Q5"/>
<evidence type="ECO:0000313" key="1">
    <source>
        <dbReference type="EMBL" id="CAD8347309.1"/>
    </source>
</evidence>
<proteinExistence type="predicted"/>
<gene>
    <name evidence="1" type="ORF">PBAH0796_LOCUS3048</name>
</gene>
<dbReference type="EMBL" id="HBEG01005109">
    <property type="protein sequence ID" value="CAD8347309.1"/>
    <property type="molecule type" value="Transcribed_RNA"/>
</dbReference>
<reference evidence="1" key="1">
    <citation type="submission" date="2021-01" db="EMBL/GenBank/DDBJ databases">
        <authorList>
            <person name="Corre E."/>
            <person name="Pelletier E."/>
            <person name="Niang G."/>
            <person name="Scheremetjew M."/>
            <person name="Finn R."/>
            <person name="Kale V."/>
            <person name="Holt S."/>
            <person name="Cochrane G."/>
            <person name="Meng A."/>
            <person name="Brown T."/>
            <person name="Cohen L."/>
        </authorList>
    </citation>
    <scope>NUCLEOTIDE SEQUENCE</scope>
    <source>
        <strain evidence="1">Pbaha01</strain>
    </source>
</reference>
<accession>A0A7S0F9Q5</accession>
<name>A0A7S0F9Q5_9DINO</name>
<sequence length="268" mass="29764">MASELLDWRHSSILGLWLRDAEEGGGASGRQRAEGLLQQAAENLESEVWGLGHTQLCPVPSKNDQTFEASLDREISNGVRLIHFGCYGEAEEHLRKARRILELHPQSPTETHRLLSLAEMVSSAVMLRRQGYSAQATGLLRECAVELQEVQPVADSSSRPLACWHHLALLLRDPLTSVLGMRRRPRPGAARRGMAWGEPCDLASGSASDASYPDVFGFRFLDTLDARTVRKTEELCEYLMPRVMERLGPDSRELLRITVGVAKTLVLA</sequence>
<protein>
    <submittedName>
        <fullName evidence="1">Uncharacterized protein</fullName>
    </submittedName>
</protein>